<keyword evidence="13" id="KW-1185">Reference proteome</keyword>
<feature type="compositionally biased region" description="Basic and acidic residues" evidence="10">
    <location>
        <begin position="715"/>
        <end position="727"/>
    </location>
</feature>
<feature type="region of interest" description="Disordered" evidence="10">
    <location>
        <begin position="715"/>
        <end position="804"/>
    </location>
</feature>
<dbReference type="PROSITE" id="PS50011">
    <property type="entry name" value="PROTEIN_KINASE_DOM"/>
    <property type="match status" value="1"/>
</dbReference>
<dbReference type="GO" id="GO:0005737">
    <property type="term" value="C:cytoplasm"/>
    <property type="evidence" value="ECO:0007669"/>
    <property type="project" value="TreeGrafter"/>
</dbReference>
<dbReference type="EMBL" id="CM017885">
    <property type="protein sequence ID" value="KAG1368579.1"/>
    <property type="molecule type" value="Genomic_DNA"/>
</dbReference>
<dbReference type="PROSITE" id="PS00107">
    <property type="entry name" value="PROTEIN_KINASE_ATP"/>
    <property type="match status" value="1"/>
</dbReference>
<feature type="compositionally biased region" description="Polar residues" evidence="10">
    <location>
        <begin position="730"/>
        <end position="756"/>
    </location>
</feature>
<feature type="domain" description="Protein kinase" evidence="11">
    <location>
        <begin position="415"/>
        <end position="689"/>
    </location>
</feature>
<keyword evidence="3" id="KW-0808">Transferase</keyword>
<feature type="compositionally biased region" description="Low complexity" evidence="10">
    <location>
        <begin position="7"/>
        <end position="31"/>
    </location>
</feature>
<reference evidence="12" key="2">
    <citation type="submission" date="2019-07" db="EMBL/GenBank/DDBJ databases">
        <authorList>
            <person name="Yang Y."/>
            <person name="Bocs S."/>
            <person name="Baudouin L."/>
        </authorList>
    </citation>
    <scope>NUCLEOTIDE SEQUENCE</scope>
    <source>
        <tissue evidence="12">Spear leaf of Hainan Tall coconut</tissue>
    </source>
</reference>
<organism evidence="12 13">
    <name type="scientific">Cocos nucifera</name>
    <name type="common">Coconut palm</name>
    <dbReference type="NCBI Taxonomy" id="13894"/>
    <lineage>
        <taxon>Eukaryota</taxon>
        <taxon>Viridiplantae</taxon>
        <taxon>Streptophyta</taxon>
        <taxon>Embryophyta</taxon>
        <taxon>Tracheophyta</taxon>
        <taxon>Spermatophyta</taxon>
        <taxon>Magnoliopsida</taxon>
        <taxon>Liliopsida</taxon>
        <taxon>Arecaceae</taxon>
        <taxon>Arecoideae</taxon>
        <taxon>Cocoseae</taxon>
        <taxon>Attaleinae</taxon>
        <taxon>Cocos</taxon>
    </lineage>
</organism>
<evidence type="ECO:0000256" key="8">
    <source>
        <dbReference type="ARBA" id="ARBA00048329"/>
    </source>
</evidence>
<comment type="catalytic activity">
    <reaction evidence="8">
        <text>L-seryl-[protein] + ATP = O-phospho-L-seryl-[protein] + ADP + H(+)</text>
        <dbReference type="Rhea" id="RHEA:17989"/>
        <dbReference type="Rhea" id="RHEA-COMP:9863"/>
        <dbReference type="Rhea" id="RHEA-COMP:11604"/>
        <dbReference type="ChEBI" id="CHEBI:15378"/>
        <dbReference type="ChEBI" id="CHEBI:29999"/>
        <dbReference type="ChEBI" id="CHEBI:30616"/>
        <dbReference type="ChEBI" id="CHEBI:83421"/>
        <dbReference type="ChEBI" id="CHEBI:456216"/>
        <dbReference type="EC" id="2.7.11.25"/>
    </reaction>
</comment>
<feature type="compositionally biased region" description="Polar residues" evidence="10">
    <location>
        <begin position="91"/>
        <end position="106"/>
    </location>
</feature>
<dbReference type="InterPro" id="IPR050538">
    <property type="entry name" value="MAP_kinase_kinase_kinase"/>
</dbReference>
<dbReference type="PANTHER" id="PTHR48016">
    <property type="entry name" value="MAP KINASE KINASE KINASE SSK2-RELATED-RELATED"/>
    <property type="match status" value="1"/>
</dbReference>
<comment type="catalytic activity">
    <reaction evidence="7">
        <text>L-threonyl-[protein] + ATP = O-phospho-L-threonyl-[protein] + ADP + H(+)</text>
        <dbReference type="Rhea" id="RHEA:46608"/>
        <dbReference type="Rhea" id="RHEA-COMP:11060"/>
        <dbReference type="Rhea" id="RHEA-COMP:11605"/>
        <dbReference type="ChEBI" id="CHEBI:15378"/>
        <dbReference type="ChEBI" id="CHEBI:30013"/>
        <dbReference type="ChEBI" id="CHEBI:30616"/>
        <dbReference type="ChEBI" id="CHEBI:61977"/>
        <dbReference type="ChEBI" id="CHEBI:456216"/>
        <dbReference type="EC" id="2.7.11.25"/>
    </reaction>
</comment>
<protein>
    <recommendedName>
        <fullName evidence="2">mitogen-activated protein kinase kinase kinase</fullName>
        <ecNumber evidence="2">2.7.11.25</ecNumber>
    </recommendedName>
</protein>
<evidence type="ECO:0000256" key="5">
    <source>
        <dbReference type="ARBA" id="ARBA00022777"/>
    </source>
</evidence>
<evidence type="ECO:0000313" key="13">
    <source>
        <dbReference type="Proteomes" id="UP000797356"/>
    </source>
</evidence>
<keyword evidence="4 9" id="KW-0547">Nucleotide-binding</keyword>
<evidence type="ECO:0000256" key="1">
    <source>
        <dbReference type="ARBA" id="ARBA00006529"/>
    </source>
</evidence>
<feature type="region of interest" description="Disordered" evidence="10">
    <location>
        <begin position="293"/>
        <end position="312"/>
    </location>
</feature>
<evidence type="ECO:0000313" key="12">
    <source>
        <dbReference type="EMBL" id="KAG1368579.1"/>
    </source>
</evidence>
<dbReference type="Proteomes" id="UP000797356">
    <property type="component" value="Chromosome 14"/>
</dbReference>
<dbReference type="Gene3D" id="1.10.510.10">
    <property type="entry name" value="Transferase(Phosphotransferase) domain 1"/>
    <property type="match status" value="1"/>
</dbReference>
<dbReference type="EC" id="2.7.11.25" evidence="2"/>
<reference evidence="12" key="1">
    <citation type="journal article" date="2017" name="Gigascience">
        <title>The genome draft of coconut (Cocos nucifera).</title>
        <authorList>
            <person name="Xiao Y."/>
            <person name="Xu P."/>
            <person name="Fan H."/>
            <person name="Baudouin L."/>
            <person name="Xia W."/>
            <person name="Bocs S."/>
            <person name="Xu J."/>
            <person name="Li Q."/>
            <person name="Guo A."/>
            <person name="Zhou L."/>
            <person name="Li J."/>
            <person name="Wu Y."/>
            <person name="Ma Z."/>
            <person name="Armero A."/>
            <person name="Issali A.E."/>
            <person name="Liu N."/>
            <person name="Peng M."/>
            <person name="Yang Y."/>
        </authorList>
    </citation>
    <scope>NUCLEOTIDE SEQUENCE</scope>
    <source>
        <tissue evidence="12">Spear leaf of Hainan Tall coconut</tissue>
    </source>
</reference>
<comment type="similarity">
    <text evidence="1">Belongs to the protein kinase superfamily. STE Ser/Thr protein kinase family. MAP kinase kinase kinase subfamily.</text>
</comment>
<evidence type="ECO:0000256" key="2">
    <source>
        <dbReference type="ARBA" id="ARBA00012406"/>
    </source>
</evidence>
<dbReference type="InterPro" id="IPR017441">
    <property type="entry name" value="Protein_kinase_ATP_BS"/>
</dbReference>
<dbReference type="InterPro" id="IPR000719">
    <property type="entry name" value="Prot_kinase_dom"/>
</dbReference>
<dbReference type="GO" id="GO:0004709">
    <property type="term" value="F:MAP kinase kinase kinase activity"/>
    <property type="evidence" value="ECO:0007669"/>
    <property type="project" value="UniProtKB-EC"/>
</dbReference>
<dbReference type="GO" id="GO:0005524">
    <property type="term" value="F:ATP binding"/>
    <property type="evidence" value="ECO:0007669"/>
    <property type="project" value="UniProtKB-UniRule"/>
</dbReference>
<dbReference type="Gene3D" id="3.30.200.20">
    <property type="entry name" value="Phosphorylase Kinase, domain 1"/>
    <property type="match status" value="1"/>
</dbReference>
<evidence type="ECO:0000256" key="4">
    <source>
        <dbReference type="ARBA" id="ARBA00022741"/>
    </source>
</evidence>
<gene>
    <name evidence="12" type="ORF">COCNU_14G010470</name>
</gene>
<evidence type="ECO:0000256" key="9">
    <source>
        <dbReference type="PROSITE-ProRule" id="PRU10141"/>
    </source>
</evidence>
<evidence type="ECO:0000256" key="3">
    <source>
        <dbReference type="ARBA" id="ARBA00022679"/>
    </source>
</evidence>
<name>A0A8K0IVV5_COCNU</name>
<feature type="binding site" evidence="9">
    <location>
        <position position="444"/>
    </location>
    <ligand>
        <name>ATP</name>
        <dbReference type="ChEBI" id="CHEBI:30616"/>
    </ligand>
</feature>
<feature type="compositionally biased region" description="Polar residues" evidence="10">
    <location>
        <begin position="771"/>
        <end position="783"/>
    </location>
</feature>
<sequence length="804" mass="89205">MRWWKISPNSPSSSSSSTSSPRRCSSPVSPHRSARRDLVSIFSRRDAQHHDNHHHHGHLRPRLTRQRKLRHLSGVEVGAFALDGSAAVSPRSANSTPVSRSPSNTDGGLPHRSTSSPQLLPQPLPLPVSGQLVFEFSPPGGRPTSSPKRTSSRANAEELNGGAADSLFPTELMGERNSSVSVLGRLEFVNLILYELPSIRQWSNRWNMTLHELQVDWSQVLNNVVERGVLANHTSYKSPEHTDYAFRQHRKVFQDPNSFVTGKFRLNIPAKSAPTSGFSSPVRSPRRLSNVDISTSGIVPQGSQHWSSPEIPSKDMMTIFSPQVSPEKIISSPERSPLYSPARKRPVIRSRNASAPPSPLHSKKFPENPVTGHERNSNIGVHPLPLPPGAPVPSQSSFDHQTAAKAEVLQVTGQWQKGKLIGSGTFGNVYEATNRHTGALCAMKEVNIIPDDSKSVESLKQLEQEIKFLSQFKHPNIVQYYGSETIEDRFYIYLEYVHPGSINKIMFRDSFASSKTRFNRNYRFVILGISLVQEVLKLHYLEDRSSLATEWSGATAVLSLKGTPYWMAPEVVQATMNKDIGYNLSVDIWSLGCTVIEMYTGKHPWSGFEGWITISKAFILTVCSLCAMPLQFHPPDFCLEAAAMFKVLHKDPPIPETLSSEGKDFLQLCFRRNPAERPTANKLLEHPFIRNSHHYNLHGSIQAFAGINLDTRYNSRDRTTSKSDSCVDGKQSSKGQTNQSHPETSESAASRPSPHSNPEIAPGLSPHPNYLGSSPPGSTTRVLNGNFHPYALPKPHGKEVLNSF</sequence>
<evidence type="ECO:0000259" key="11">
    <source>
        <dbReference type="PROSITE" id="PS50011"/>
    </source>
</evidence>
<evidence type="ECO:0000256" key="10">
    <source>
        <dbReference type="SAM" id="MobiDB-lite"/>
    </source>
</evidence>
<keyword evidence="6 9" id="KW-0067">ATP-binding</keyword>
<feature type="region of interest" description="Disordered" evidence="10">
    <location>
        <begin position="1"/>
        <end position="35"/>
    </location>
</feature>
<dbReference type="OrthoDB" id="266718at2759"/>
<feature type="compositionally biased region" description="Low complexity" evidence="10">
    <location>
        <begin position="142"/>
        <end position="153"/>
    </location>
</feature>
<dbReference type="Pfam" id="PF00069">
    <property type="entry name" value="Pkinase"/>
    <property type="match status" value="2"/>
</dbReference>
<feature type="compositionally biased region" description="Polar residues" evidence="10">
    <location>
        <begin position="293"/>
        <end position="307"/>
    </location>
</feature>
<dbReference type="PANTHER" id="PTHR48016:SF5">
    <property type="entry name" value="MITOGEN-ACTIVATED PROTEIN KINASE KINASE KINASE 5"/>
    <property type="match status" value="1"/>
</dbReference>
<feature type="region of interest" description="Disordered" evidence="10">
    <location>
        <begin position="329"/>
        <end position="401"/>
    </location>
</feature>
<comment type="caution">
    <text evidence="12">The sequence shown here is derived from an EMBL/GenBank/DDBJ whole genome shotgun (WGS) entry which is preliminary data.</text>
</comment>
<evidence type="ECO:0000256" key="7">
    <source>
        <dbReference type="ARBA" id="ARBA00047559"/>
    </source>
</evidence>
<keyword evidence="5 12" id="KW-0418">Kinase</keyword>
<dbReference type="AlphaFoldDB" id="A0A8K0IVV5"/>
<dbReference type="InterPro" id="IPR011009">
    <property type="entry name" value="Kinase-like_dom_sf"/>
</dbReference>
<proteinExistence type="inferred from homology"/>
<evidence type="ECO:0000256" key="6">
    <source>
        <dbReference type="ARBA" id="ARBA00022840"/>
    </source>
</evidence>
<feature type="region of interest" description="Disordered" evidence="10">
    <location>
        <begin position="87"/>
        <end position="162"/>
    </location>
</feature>
<accession>A0A8K0IVV5</accession>
<dbReference type="SUPFAM" id="SSF56112">
    <property type="entry name" value="Protein kinase-like (PK-like)"/>
    <property type="match status" value="1"/>
</dbReference>